<dbReference type="AlphaFoldDB" id="A0A183TY00"/>
<sequence>MDCRCSANKVEAEHKKYPLAHIEICECNLARFPQVQAFVKSDMVNQWGSHVKVRHVRGTLPTIKLKDVYGETQQTMNIEKWDTDTITEFLNAWIDY</sequence>
<evidence type="ECO:0000256" key="1">
    <source>
        <dbReference type="ARBA" id="ARBA00004319"/>
    </source>
</evidence>
<dbReference type="InterPro" id="IPR036249">
    <property type="entry name" value="Thioredoxin-like_sf"/>
</dbReference>
<dbReference type="Proteomes" id="UP000050794">
    <property type="component" value="Unassembled WGS sequence"/>
</dbReference>
<dbReference type="EMBL" id="UYWY01000728">
    <property type="protein sequence ID" value="VDM25500.1"/>
    <property type="molecule type" value="Genomic_DNA"/>
</dbReference>
<feature type="domain" description="Selenoprotein F/M" evidence="7">
    <location>
        <begin position="21"/>
        <end position="91"/>
    </location>
</feature>
<dbReference type="PANTHER" id="PTHR13077">
    <property type="entry name" value="SELENOPROTEIN F"/>
    <property type="match status" value="1"/>
</dbReference>
<evidence type="ECO:0000256" key="6">
    <source>
        <dbReference type="ARBA" id="ARBA00040775"/>
    </source>
</evidence>
<evidence type="ECO:0000256" key="5">
    <source>
        <dbReference type="ARBA" id="ARBA00022933"/>
    </source>
</evidence>
<comment type="subcellular location">
    <subcellularLocation>
        <location evidence="1">Endoplasmic reticulum lumen</location>
    </subcellularLocation>
</comment>
<reference evidence="10" key="1">
    <citation type="submission" date="2016-06" db="UniProtKB">
        <authorList>
            <consortium name="WormBaseParasite"/>
        </authorList>
    </citation>
    <scope>IDENTIFICATION</scope>
</reference>
<evidence type="ECO:0000256" key="4">
    <source>
        <dbReference type="ARBA" id="ARBA00022824"/>
    </source>
</evidence>
<dbReference type="SUPFAM" id="SSF52833">
    <property type="entry name" value="Thioredoxin-like"/>
    <property type="match status" value="1"/>
</dbReference>
<dbReference type="Pfam" id="PF08806">
    <property type="entry name" value="Sep15_SelM"/>
    <property type="match status" value="1"/>
</dbReference>
<dbReference type="GO" id="GO:0016491">
    <property type="term" value="F:oxidoreductase activity"/>
    <property type="evidence" value="ECO:0007669"/>
    <property type="project" value="TreeGrafter"/>
</dbReference>
<evidence type="ECO:0000256" key="2">
    <source>
        <dbReference type="ARBA" id="ARBA00005742"/>
    </source>
</evidence>
<evidence type="ECO:0000256" key="3">
    <source>
        <dbReference type="ARBA" id="ARBA00022729"/>
    </source>
</evidence>
<dbReference type="InterPro" id="IPR039992">
    <property type="entry name" value="Sep15_SelM"/>
</dbReference>
<evidence type="ECO:0000313" key="8">
    <source>
        <dbReference type="EMBL" id="VDM25500.1"/>
    </source>
</evidence>
<reference evidence="8 9" key="2">
    <citation type="submission" date="2018-11" db="EMBL/GenBank/DDBJ databases">
        <authorList>
            <consortium name="Pathogen Informatics"/>
        </authorList>
    </citation>
    <scope>NUCLEOTIDE SEQUENCE [LARGE SCALE GENOMIC DNA]</scope>
</reference>
<dbReference type="PANTHER" id="PTHR13077:SF6">
    <property type="entry name" value="SELENOPROTEIN F"/>
    <property type="match status" value="1"/>
</dbReference>
<evidence type="ECO:0000259" key="7">
    <source>
        <dbReference type="Pfam" id="PF08806"/>
    </source>
</evidence>
<keyword evidence="4" id="KW-0256">Endoplasmic reticulum</keyword>
<protein>
    <recommendedName>
        <fullName evidence="6">Selenoprotein F</fullName>
    </recommendedName>
</protein>
<keyword evidence="3" id="KW-0732">Signal</keyword>
<proteinExistence type="inferred from homology"/>
<dbReference type="InterPro" id="IPR014912">
    <property type="entry name" value="Sep15_SelM_dom"/>
</dbReference>
<dbReference type="InterPro" id="IPR038219">
    <property type="entry name" value="Sep15/SelM_sf"/>
</dbReference>
<dbReference type="Gene3D" id="3.40.30.50">
    <property type="entry name" value="Sep15/SelM thioredoxin-like domain, active-site redox motif"/>
    <property type="match status" value="1"/>
</dbReference>
<organism evidence="9 10">
    <name type="scientific">Toxocara canis</name>
    <name type="common">Canine roundworm</name>
    <dbReference type="NCBI Taxonomy" id="6265"/>
    <lineage>
        <taxon>Eukaryota</taxon>
        <taxon>Metazoa</taxon>
        <taxon>Ecdysozoa</taxon>
        <taxon>Nematoda</taxon>
        <taxon>Chromadorea</taxon>
        <taxon>Rhabditida</taxon>
        <taxon>Spirurina</taxon>
        <taxon>Ascaridomorpha</taxon>
        <taxon>Ascaridoidea</taxon>
        <taxon>Toxocaridae</taxon>
        <taxon>Toxocara</taxon>
    </lineage>
</organism>
<accession>A0A183TY00</accession>
<name>A0A183TY00_TOXCA</name>
<comment type="similarity">
    <text evidence="2">Belongs to the selenoprotein M/F family.</text>
</comment>
<gene>
    <name evidence="8" type="ORF">TCNE_LOCUS1120</name>
</gene>
<dbReference type="WBParaSite" id="TCNE_0000111901-mRNA-1">
    <property type="protein sequence ID" value="TCNE_0000111901-mRNA-1"/>
    <property type="gene ID" value="TCNE_0000111901"/>
</dbReference>
<keyword evidence="9" id="KW-1185">Reference proteome</keyword>
<evidence type="ECO:0000313" key="9">
    <source>
        <dbReference type="Proteomes" id="UP000050794"/>
    </source>
</evidence>
<dbReference type="GO" id="GO:0005788">
    <property type="term" value="C:endoplasmic reticulum lumen"/>
    <property type="evidence" value="ECO:0007669"/>
    <property type="project" value="UniProtKB-SubCell"/>
</dbReference>
<evidence type="ECO:0000313" key="10">
    <source>
        <dbReference type="WBParaSite" id="TCNE_0000111901-mRNA-1"/>
    </source>
</evidence>
<keyword evidence="5" id="KW-0712">Selenocysteine</keyword>